<organism evidence="2 3">
    <name type="scientific">Leersia perrieri</name>
    <dbReference type="NCBI Taxonomy" id="77586"/>
    <lineage>
        <taxon>Eukaryota</taxon>
        <taxon>Viridiplantae</taxon>
        <taxon>Streptophyta</taxon>
        <taxon>Embryophyta</taxon>
        <taxon>Tracheophyta</taxon>
        <taxon>Spermatophyta</taxon>
        <taxon>Magnoliopsida</taxon>
        <taxon>Liliopsida</taxon>
        <taxon>Poales</taxon>
        <taxon>Poaceae</taxon>
        <taxon>BOP clade</taxon>
        <taxon>Oryzoideae</taxon>
        <taxon>Oryzeae</taxon>
        <taxon>Oryzinae</taxon>
        <taxon>Leersia</taxon>
    </lineage>
</organism>
<accession>A0A0D9XMH6</accession>
<evidence type="ECO:0000256" key="1">
    <source>
        <dbReference type="SAM" id="MobiDB-lite"/>
    </source>
</evidence>
<proteinExistence type="predicted"/>
<keyword evidence="3" id="KW-1185">Reference proteome</keyword>
<dbReference type="AlphaFoldDB" id="A0A0D9XMH6"/>
<dbReference type="Gramene" id="LPERR10G14460.1">
    <property type="protein sequence ID" value="LPERR10G14460.1"/>
    <property type="gene ID" value="LPERR10G14460"/>
</dbReference>
<protein>
    <submittedName>
        <fullName evidence="2">Uncharacterized protein</fullName>
    </submittedName>
</protein>
<name>A0A0D9XMH6_9ORYZ</name>
<reference evidence="3" key="2">
    <citation type="submission" date="2013-12" db="EMBL/GenBank/DDBJ databases">
        <authorList>
            <person name="Yu Y."/>
            <person name="Lee S."/>
            <person name="de Baynast K."/>
            <person name="Wissotski M."/>
            <person name="Liu L."/>
            <person name="Talag J."/>
            <person name="Goicoechea J."/>
            <person name="Angelova A."/>
            <person name="Jetty R."/>
            <person name="Kudrna D."/>
            <person name="Golser W."/>
            <person name="Rivera L."/>
            <person name="Zhang J."/>
            <person name="Wing R."/>
        </authorList>
    </citation>
    <scope>NUCLEOTIDE SEQUENCE</scope>
</reference>
<evidence type="ECO:0000313" key="2">
    <source>
        <dbReference type="EnsemblPlants" id="LPERR10G14460.1"/>
    </source>
</evidence>
<reference evidence="2 3" key="1">
    <citation type="submission" date="2012-08" db="EMBL/GenBank/DDBJ databases">
        <title>Oryza genome evolution.</title>
        <authorList>
            <person name="Wing R.A."/>
        </authorList>
    </citation>
    <scope>NUCLEOTIDE SEQUENCE</scope>
</reference>
<sequence>MGRDGFGLVAAVGSRGLAACLRGEPTLEVQRRRPPLPTTTAINRTACNGDGGLRHRPPPSSASLLHRCSLSPVAALAFSVLATIPEIPSSPSPADDQENELDDRPIGKVYLTKSICHGKL</sequence>
<dbReference type="EnsemblPlants" id="LPERR10G14460.1">
    <property type="protein sequence ID" value="LPERR10G14460.1"/>
    <property type="gene ID" value="LPERR10G14460"/>
</dbReference>
<dbReference type="Proteomes" id="UP000032180">
    <property type="component" value="Chromosome 10"/>
</dbReference>
<feature type="region of interest" description="Disordered" evidence="1">
    <location>
        <begin position="32"/>
        <end position="62"/>
    </location>
</feature>
<reference evidence="2" key="3">
    <citation type="submission" date="2015-04" db="UniProtKB">
        <authorList>
            <consortium name="EnsemblPlants"/>
        </authorList>
    </citation>
    <scope>IDENTIFICATION</scope>
</reference>
<dbReference type="HOGENOM" id="CLU_2053016_0_0_1"/>
<evidence type="ECO:0000313" key="3">
    <source>
        <dbReference type="Proteomes" id="UP000032180"/>
    </source>
</evidence>